<feature type="chain" id="PRO_5046327304" evidence="3">
    <location>
        <begin position="28"/>
        <end position="450"/>
    </location>
</feature>
<gene>
    <name evidence="4" type="ORF">I6L55_09185</name>
</gene>
<evidence type="ECO:0000313" key="4">
    <source>
        <dbReference type="EMBL" id="QXB18048.1"/>
    </source>
</evidence>
<feature type="transmembrane region" description="Helical" evidence="2">
    <location>
        <begin position="425"/>
        <end position="446"/>
    </location>
</feature>
<dbReference type="Gene3D" id="3.40.390.10">
    <property type="entry name" value="Collagenase (Catalytic Domain)"/>
    <property type="match status" value="1"/>
</dbReference>
<reference evidence="4 5" key="1">
    <citation type="submission" date="2021-06" db="EMBL/GenBank/DDBJ databases">
        <title>FDA dAtabase for Regulatory Grade micrObial Sequences (FDA-ARGOS): Supporting development and validation of Infectious Disease Dx tests.</title>
        <authorList>
            <person name="Sproer C."/>
            <person name="Gronow S."/>
            <person name="Severitt S."/>
            <person name="Schroder I."/>
            <person name="Tallon L."/>
            <person name="Sadzewicz L."/>
            <person name="Zhao X."/>
            <person name="Boylan J."/>
            <person name="Ott S."/>
            <person name="Bowen H."/>
            <person name="Vavikolanu K."/>
            <person name="Mehta A."/>
            <person name="Aluvathingal J."/>
            <person name="Nadendla S."/>
            <person name="Lowell S."/>
            <person name="Myers T."/>
            <person name="Yan Y."/>
        </authorList>
    </citation>
    <scope>NUCLEOTIDE SEQUENCE [LARGE SCALE GENOMIC DNA]</scope>
    <source>
        <strain evidence="4 5">FDAARGOS 1425</strain>
    </source>
</reference>
<dbReference type="RefSeq" id="WP_092102030.1">
    <property type="nucleotide sequence ID" value="NZ_CP047198.1"/>
</dbReference>
<evidence type="ECO:0000256" key="2">
    <source>
        <dbReference type="SAM" id="Phobius"/>
    </source>
</evidence>
<name>A0ABX8KTT4_9CORY</name>
<evidence type="ECO:0000256" key="1">
    <source>
        <dbReference type="SAM" id="MobiDB-lite"/>
    </source>
</evidence>
<keyword evidence="2" id="KW-0472">Membrane</keyword>
<organism evidence="4 5">
    <name type="scientific">Corynebacterium coyleae</name>
    <dbReference type="NCBI Taxonomy" id="53374"/>
    <lineage>
        <taxon>Bacteria</taxon>
        <taxon>Bacillati</taxon>
        <taxon>Actinomycetota</taxon>
        <taxon>Actinomycetes</taxon>
        <taxon>Mycobacteriales</taxon>
        <taxon>Corynebacteriaceae</taxon>
        <taxon>Corynebacterium</taxon>
    </lineage>
</organism>
<feature type="signal peptide" evidence="3">
    <location>
        <begin position="1"/>
        <end position="27"/>
    </location>
</feature>
<sequence>MRNAIRNTIAAALTATMAIAGITPANACDACDEQALIAPVDFGAGLDLVDSDGDGLPDVWEQHGVILSDGTAVPLPGYGADVNRPDLFLQLNWMASEYRSLGCDDNYVDACDFADKRNLGPSAQMLQEMVDLFNDHGINLHIDAGELFTNIPNYTPQGGETVDYNRYYFKDEIQAYKLLDNIDEFLGERDNIFRIGVIGDQIDQGNYASGISLVGDNSFFIANNRLMGSDAKLRNTILHELGHTLDLRHWGANDTVGELIKGVSLPMAPGYDSVMNYLYQFGKFNYSEKPYLLETPNGNAVVPADWDVLKINTARIAADNLEIGDFSAMAGAIIDNKPEAPAKVDEKVEAPAADKADDKADDKVEAPAQVEAEAEAPAKANDKADEKAEEQVQDQAEAEQDAPAKVDNAKKQADNNKPAGADVNIVAIVAPIVALLAIVGIGIGFANMML</sequence>
<feature type="compositionally biased region" description="Low complexity" evidence="1">
    <location>
        <begin position="366"/>
        <end position="379"/>
    </location>
</feature>
<proteinExistence type="predicted"/>
<keyword evidence="2" id="KW-1133">Transmembrane helix</keyword>
<keyword evidence="3" id="KW-0732">Signal</keyword>
<feature type="compositionally biased region" description="Basic and acidic residues" evidence="1">
    <location>
        <begin position="341"/>
        <end position="365"/>
    </location>
</feature>
<protein>
    <submittedName>
        <fullName evidence="4">Uncharacterized protein</fullName>
    </submittedName>
</protein>
<feature type="compositionally biased region" description="Basic and acidic residues" evidence="1">
    <location>
        <begin position="402"/>
        <end position="414"/>
    </location>
</feature>
<feature type="compositionally biased region" description="Basic and acidic residues" evidence="1">
    <location>
        <begin position="380"/>
        <end position="390"/>
    </location>
</feature>
<evidence type="ECO:0000313" key="5">
    <source>
        <dbReference type="Proteomes" id="UP000683520"/>
    </source>
</evidence>
<dbReference type="GeneID" id="92750354"/>
<dbReference type="Proteomes" id="UP000683520">
    <property type="component" value="Chromosome"/>
</dbReference>
<dbReference type="EMBL" id="CP077302">
    <property type="protein sequence ID" value="QXB18048.1"/>
    <property type="molecule type" value="Genomic_DNA"/>
</dbReference>
<keyword evidence="2" id="KW-0812">Transmembrane</keyword>
<accession>A0ABX8KTT4</accession>
<feature type="compositionally biased region" description="Acidic residues" evidence="1">
    <location>
        <begin position="391"/>
        <end position="400"/>
    </location>
</feature>
<dbReference type="InterPro" id="IPR024079">
    <property type="entry name" value="MetalloPept_cat_dom_sf"/>
</dbReference>
<keyword evidence="5" id="KW-1185">Reference proteome</keyword>
<evidence type="ECO:0000256" key="3">
    <source>
        <dbReference type="SAM" id="SignalP"/>
    </source>
</evidence>
<dbReference type="SUPFAM" id="SSF55486">
    <property type="entry name" value="Metalloproteases ('zincins'), catalytic domain"/>
    <property type="match status" value="1"/>
</dbReference>
<feature type="region of interest" description="Disordered" evidence="1">
    <location>
        <begin position="341"/>
        <end position="417"/>
    </location>
</feature>